<keyword evidence="2" id="KW-0472">Membrane</keyword>
<dbReference type="Proteomes" id="UP001203207">
    <property type="component" value="Unassembled WGS sequence"/>
</dbReference>
<comment type="caution">
    <text evidence="3">The sequence shown here is derived from an EMBL/GenBank/DDBJ whole genome shotgun (WGS) entry which is preliminary data.</text>
</comment>
<feature type="region of interest" description="Disordered" evidence="1">
    <location>
        <begin position="192"/>
        <end position="216"/>
    </location>
</feature>
<dbReference type="RefSeq" id="WP_250584365.1">
    <property type="nucleotide sequence ID" value="NZ_JAKRVX010000003.1"/>
</dbReference>
<name>A0AAE3KBA5_9EURY</name>
<evidence type="ECO:0000313" key="3">
    <source>
        <dbReference type="EMBL" id="MCL9817319.1"/>
    </source>
</evidence>
<reference evidence="3" key="1">
    <citation type="journal article" date="2022" name="Syst. Appl. Microbiol.">
        <title>Natronocalculus amylovorans gen. nov., sp. nov., and Natranaeroarchaeum aerophilus sp. nov., dominant culturable amylolytic natronoarchaea from hypersaline soda lakes in southwestern Siberia.</title>
        <authorList>
            <person name="Sorokin D.Y."/>
            <person name="Elcheninov A.G."/>
            <person name="Khizhniak T.V."/>
            <person name="Koenen M."/>
            <person name="Bale N.J."/>
            <person name="Damste J.S.S."/>
            <person name="Kublanov I.V."/>
        </authorList>
    </citation>
    <scope>NUCLEOTIDE SEQUENCE</scope>
    <source>
        <strain evidence="3">AArc-St2</strain>
    </source>
</reference>
<keyword evidence="2" id="KW-0812">Transmembrane</keyword>
<dbReference type="EMBL" id="JAKRVX010000003">
    <property type="protein sequence ID" value="MCL9817319.1"/>
    <property type="molecule type" value="Genomic_DNA"/>
</dbReference>
<protein>
    <submittedName>
        <fullName evidence="3">Uncharacterized protein</fullName>
    </submittedName>
</protein>
<evidence type="ECO:0000256" key="1">
    <source>
        <dbReference type="SAM" id="MobiDB-lite"/>
    </source>
</evidence>
<dbReference type="AlphaFoldDB" id="A0AAE3KBA5"/>
<feature type="transmembrane region" description="Helical" evidence="2">
    <location>
        <begin position="140"/>
        <end position="164"/>
    </location>
</feature>
<gene>
    <name evidence="3" type="ORF">AArcSt2_10235</name>
</gene>
<proteinExistence type="predicted"/>
<evidence type="ECO:0000256" key="2">
    <source>
        <dbReference type="SAM" id="Phobius"/>
    </source>
</evidence>
<keyword evidence="2" id="KW-1133">Transmembrane helix</keyword>
<reference evidence="3" key="2">
    <citation type="submission" date="2022-02" db="EMBL/GenBank/DDBJ databases">
        <authorList>
            <person name="Elcheninov A.G."/>
            <person name="Sorokin D.Y."/>
            <person name="Kublanov I.V."/>
        </authorList>
    </citation>
    <scope>NUCLEOTIDE SEQUENCE</scope>
    <source>
        <strain evidence="3">AArc-St2</strain>
    </source>
</reference>
<accession>A0AAE3KBA5</accession>
<evidence type="ECO:0000313" key="4">
    <source>
        <dbReference type="Proteomes" id="UP001203207"/>
    </source>
</evidence>
<sequence>MAVVPEDTFVSVFNRLSRKKQYAFVLLLFNKQGWNGSIETINGQSVLTLSKNAESKRLYLEQPAPSWGDRLRARIRQQSQQPPLHDDVVVWDAAAVRNLLLYGIDRSAAEALYQNQFGRSLTYTETGHTSSDALQARPPLMAVVLVLVVCLAGAAIATGIIPLFETTDASEFDRGMEFDGSDRFINQTNQSATTDNADQQQGYPPGTSASGVTDSSALAEAHRDTLTGAQYVFSIRESGPATATEFPDVVSRRIDGEVANGTVYRFEEQMNYTVDATRRNTSVEIYANGETEYRRSTLDNETQTEVRGSPEGTAAATGITAQVVERYLDTPNTSVEEDVVFGTAAYIVESTTPPEEFHAAVDDYRALAIIQPTGRVDFLRVQYTAVGEDEPARFEMQIVAVDGQFVEEPRWIDEVDAEEHEEPEWIQLPLHEEPHTGLFSMIRG</sequence>
<keyword evidence="4" id="KW-1185">Reference proteome</keyword>
<organism evidence="3 4">
    <name type="scientific">Natronocalculus amylovorans</name>
    <dbReference type="NCBI Taxonomy" id="2917812"/>
    <lineage>
        <taxon>Archaea</taxon>
        <taxon>Methanobacteriati</taxon>
        <taxon>Methanobacteriota</taxon>
        <taxon>Stenosarchaea group</taxon>
        <taxon>Halobacteria</taxon>
        <taxon>Halobacteriales</taxon>
        <taxon>Haloferacaceae</taxon>
        <taxon>Natronocalculus</taxon>
    </lineage>
</organism>